<evidence type="ECO:0000256" key="9">
    <source>
        <dbReference type="SAM" id="SignalP"/>
    </source>
</evidence>
<feature type="transmembrane region" description="Helical" evidence="8">
    <location>
        <begin position="268"/>
        <end position="287"/>
    </location>
</feature>
<comment type="similarity">
    <text evidence="2 8">Belongs to the complex I subunit 5 family.</text>
</comment>
<feature type="domain" description="NADH-Ubiquinone oxidoreductase (complex I) chain 5 N-terminal" evidence="11">
    <location>
        <begin position="66"/>
        <end position="115"/>
    </location>
</feature>
<dbReference type="InterPro" id="IPR001750">
    <property type="entry name" value="ND/Mrp_TM"/>
</dbReference>
<evidence type="ECO:0000259" key="10">
    <source>
        <dbReference type="Pfam" id="PF00361"/>
    </source>
</evidence>
<keyword evidence="9" id="KW-0732">Signal</keyword>
<comment type="function">
    <text evidence="8">Core subunit of the mitochondrial membrane respiratory chain NADH dehydrogenase (Complex I) which catalyzes electron transfer from NADH through the respiratory chain, using ubiquinone as an electron acceptor. Essential for the catalytic activity and assembly of complex I.</text>
</comment>
<keyword evidence="5 8" id="KW-1133">Transmembrane helix</keyword>
<feature type="transmembrane region" description="Helical" evidence="8">
    <location>
        <begin position="138"/>
        <end position="157"/>
    </location>
</feature>
<feature type="transmembrane region" description="Helical" evidence="8">
    <location>
        <begin position="169"/>
        <end position="190"/>
    </location>
</feature>
<keyword evidence="8 12" id="KW-0496">Mitochondrion</keyword>
<evidence type="ECO:0000256" key="6">
    <source>
        <dbReference type="ARBA" id="ARBA00023027"/>
    </source>
</evidence>
<dbReference type="InterPro" id="IPR001516">
    <property type="entry name" value="Proton_antipo_N"/>
</dbReference>
<evidence type="ECO:0000256" key="5">
    <source>
        <dbReference type="ARBA" id="ARBA00022989"/>
    </source>
</evidence>
<feature type="transmembrane region" description="Helical" evidence="8">
    <location>
        <begin position="112"/>
        <end position="132"/>
    </location>
</feature>
<accession>A0A1C9FRW4</accession>
<sequence length="558" mass="61595">MFCFVLLSLLLSFFINGSFIGRYIGHRGSMIVSISLCFVSLVTSILIWYEVIFGSCEAYINLFGTWISIGTMNINWDVYYDSLSVHMLLTVSVVSFAVHCYSMVYMKADPHLNLFISYLSLFTFFMVVLVSANNMLGMFVGFEGIGICSYLLIGYWSHRLAASKSALKAIVVNRISDGLLLWSIIWLWWYTGSLEYDLILLNDSNNISSFISVALLLGCMAKSVQIIFHVWLADSMEGPTPVSALIHAATLVTAGIYVMVRLSIFDNTLVLLVGSLTAIMGGIFGLFQNDLKRVIAFSTCSQLGYMMVSVGLGEFGVEASMSHLMSHASFKAGLFLAAGVVITSSGGYQHMGRYGGLTGSHCTLFGYLTLLLCGLSLMGLPETSGFYSKETIINLSYVYFHPFAEYAHTLLLLAAFVTCTYTIKLFVQSFFYDFSGLDFNISPASKPKSILLSVAFSVLLLDIVAKIWIGTSLLSGILFFVPWLVKTLPVGLIIAGFLTATTAVTSKSFSIIRFNATRWGFDQLYARTIIWAVLDWGRITWTAGDKGLFAVNNQKVCF</sequence>
<keyword evidence="6 8" id="KW-0520">NAD</keyword>
<feature type="transmembrane region" description="Helical" evidence="8">
    <location>
        <begin position="481"/>
        <end position="504"/>
    </location>
</feature>
<dbReference type="InterPro" id="IPR003945">
    <property type="entry name" value="NU5C-like"/>
</dbReference>
<keyword evidence="8" id="KW-0830">Ubiquinone</keyword>
<dbReference type="EMBL" id="KX641170">
    <property type="protein sequence ID" value="AOO35685.1"/>
    <property type="molecule type" value="Genomic_DNA"/>
</dbReference>
<dbReference type="GO" id="GO:0003954">
    <property type="term" value="F:NADH dehydrogenase activity"/>
    <property type="evidence" value="ECO:0007669"/>
    <property type="project" value="TreeGrafter"/>
</dbReference>
<dbReference type="GO" id="GO:0016020">
    <property type="term" value="C:membrane"/>
    <property type="evidence" value="ECO:0007669"/>
    <property type="project" value="UniProtKB-SubCell"/>
</dbReference>
<feature type="domain" description="NADH:quinone oxidoreductase/Mrp antiporter transmembrane" evidence="10">
    <location>
        <begin position="132"/>
        <end position="399"/>
    </location>
</feature>
<feature type="transmembrane region" description="Helical" evidence="8">
    <location>
        <begin position="30"/>
        <end position="51"/>
    </location>
</feature>
<dbReference type="InterPro" id="IPR018393">
    <property type="entry name" value="NADHpl_OxRdtase_5_subgr"/>
</dbReference>
<proteinExistence type="inferred from homology"/>
<feature type="transmembrane region" description="Helical" evidence="8">
    <location>
        <begin position="362"/>
        <end position="380"/>
    </location>
</feature>
<dbReference type="GO" id="GO:0042773">
    <property type="term" value="P:ATP synthesis coupled electron transport"/>
    <property type="evidence" value="ECO:0007669"/>
    <property type="project" value="InterPro"/>
</dbReference>
<feature type="transmembrane region" description="Helical" evidence="8">
    <location>
        <begin position="332"/>
        <end position="350"/>
    </location>
</feature>
<feature type="transmembrane region" description="Helical" evidence="8">
    <location>
        <begin position="406"/>
        <end position="427"/>
    </location>
</feature>
<feature type="transmembrane region" description="Helical" evidence="8">
    <location>
        <begin position="294"/>
        <end position="312"/>
    </location>
</feature>
<evidence type="ECO:0000256" key="7">
    <source>
        <dbReference type="ARBA" id="ARBA00023136"/>
    </source>
</evidence>
<keyword evidence="4" id="KW-1278">Translocase</keyword>
<keyword evidence="3 8" id="KW-0812">Transmembrane</keyword>
<dbReference type="Pfam" id="PF00361">
    <property type="entry name" value="Proton_antipo_M"/>
    <property type="match status" value="1"/>
</dbReference>
<dbReference type="AlphaFoldDB" id="A0A1C9FRW4"/>
<geneLocation type="mitochondrion" evidence="12"/>
<comment type="subcellular location">
    <subcellularLocation>
        <location evidence="1">Membrane</location>
        <topology evidence="1">Multi-pass membrane protein</topology>
    </subcellularLocation>
</comment>
<dbReference type="PANTHER" id="PTHR42829:SF2">
    <property type="entry name" value="NADH-UBIQUINONE OXIDOREDUCTASE CHAIN 5"/>
    <property type="match status" value="1"/>
</dbReference>
<evidence type="ECO:0000256" key="3">
    <source>
        <dbReference type="ARBA" id="ARBA00022692"/>
    </source>
</evidence>
<keyword evidence="8" id="KW-0813">Transport</keyword>
<name>A0A1C9FRW4_DUNSA</name>
<comment type="catalytic activity">
    <reaction evidence="8">
        <text>a ubiquinone + NADH + 5 H(+)(in) = a ubiquinol + NAD(+) + 4 H(+)(out)</text>
        <dbReference type="Rhea" id="RHEA:29091"/>
        <dbReference type="Rhea" id="RHEA-COMP:9565"/>
        <dbReference type="Rhea" id="RHEA-COMP:9566"/>
        <dbReference type="ChEBI" id="CHEBI:15378"/>
        <dbReference type="ChEBI" id="CHEBI:16389"/>
        <dbReference type="ChEBI" id="CHEBI:17976"/>
        <dbReference type="ChEBI" id="CHEBI:57540"/>
        <dbReference type="ChEBI" id="CHEBI:57945"/>
        <dbReference type="EC" id="7.1.1.2"/>
    </reaction>
</comment>
<feature type="transmembrane region" description="Helical" evidence="8">
    <location>
        <begin position="448"/>
        <end position="469"/>
    </location>
</feature>
<reference evidence="12" key="1">
    <citation type="submission" date="2016-08" db="EMBL/GenBank/DDBJ databases">
        <title>The complete mitochondrial genome of Dunaliella salina strain SQ.</title>
        <authorList>
            <person name="Magdaleno D.A."/>
            <person name="Lopez H."/>
            <person name="Stephano J.L."/>
        </authorList>
    </citation>
    <scope>NUCLEOTIDE SEQUENCE</scope>
    <source>
        <strain evidence="12">SQ</strain>
    </source>
</reference>
<evidence type="ECO:0000256" key="8">
    <source>
        <dbReference type="RuleBase" id="RU003404"/>
    </source>
</evidence>
<dbReference type="GO" id="GO:0015990">
    <property type="term" value="P:electron transport coupled proton transport"/>
    <property type="evidence" value="ECO:0007669"/>
    <property type="project" value="TreeGrafter"/>
</dbReference>
<evidence type="ECO:0000256" key="2">
    <source>
        <dbReference type="ARBA" id="ARBA00008200"/>
    </source>
</evidence>
<feature type="chain" id="PRO_5008894332" description="NADH-ubiquinone oxidoreductase chain 5" evidence="9">
    <location>
        <begin position="18"/>
        <end position="558"/>
    </location>
</feature>
<dbReference type="PANTHER" id="PTHR42829">
    <property type="entry name" value="NADH-UBIQUINONE OXIDOREDUCTASE CHAIN 5"/>
    <property type="match status" value="1"/>
</dbReference>
<feature type="transmembrane region" description="Helical" evidence="8">
    <location>
        <begin position="244"/>
        <end position="262"/>
    </location>
</feature>
<dbReference type="PRINTS" id="PR01434">
    <property type="entry name" value="NADHDHGNASE5"/>
</dbReference>
<dbReference type="Pfam" id="PF00662">
    <property type="entry name" value="Proton_antipo_N"/>
    <property type="match status" value="1"/>
</dbReference>
<keyword evidence="7 8" id="KW-0472">Membrane</keyword>
<feature type="transmembrane region" description="Helical" evidence="8">
    <location>
        <begin position="82"/>
        <end position="105"/>
    </location>
</feature>
<dbReference type="EC" id="7.1.1.2" evidence="8"/>
<dbReference type="NCBIfam" id="TIGR01974">
    <property type="entry name" value="NDH_I_L"/>
    <property type="match status" value="1"/>
</dbReference>
<evidence type="ECO:0000256" key="4">
    <source>
        <dbReference type="ARBA" id="ARBA00022967"/>
    </source>
</evidence>
<feature type="signal peptide" evidence="9">
    <location>
        <begin position="1"/>
        <end position="17"/>
    </location>
</feature>
<feature type="transmembrane region" description="Helical" evidence="8">
    <location>
        <begin position="210"/>
        <end position="232"/>
    </location>
</feature>
<dbReference type="GO" id="GO:0008137">
    <property type="term" value="F:NADH dehydrogenase (ubiquinone) activity"/>
    <property type="evidence" value="ECO:0007669"/>
    <property type="project" value="UniProtKB-EC"/>
</dbReference>
<protein>
    <recommendedName>
        <fullName evidence="8">NADH-ubiquinone oxidoreductase chain 5</fullName>
        <ecNumber evidence="8">7.1.1.2</ecNumber>
    </recommendedName>
</protein>
<evidence type="ECO:0000256" key="1">
    <source>
        <dbReference type="ARBA" id="ARBA00004141"/>
    </source>
</evidence>
<evidence type="ECO:0000259" key="11">
    <source>
        <dbReference type="Pfam" id="PF00662"/>
    </source>
</evidence>
<gene>
    <name evidence="12" type="primary">nad5</name>
</gene>
<organism evidence="12">
    <name type="scientific">Dunaliella salina</name>
    <name type="common">Green alga</name>
    <name type="synonym">Protococcus salinus</name>
    <dbReference type="NCBI Taxonomy" id="3046"/>
    <lineage>
        <taxon>Eukaryota</taxon>
        <taxon>Viridiplantae</taxon>
        <taxon>Chlorophyta</taxon>
        <taxon>core chlorophytes</taxon>
        <taxon>Chlorophyceae</taxon>
        <taxon>CS clade</taxon>
        <taxon>Chlamydomonadales</taxon>
        <taxon>Dunaliellaceae</taxon>
        <taxon>Dunaliella</taxon>
    </lineage>
</organism>
<evidence type="ECO:0000313" key="12">
    <source>
        <dbReference type="EMBL" id="AOO35685.1"/>
    </source>
</evidence>